<dbReference type="SMART" id="SM00388">
    <property type="entry name" value="HisKA"/>
    <property type="match status" value="1"/>
</dbReference>
<evidence type="ECO:0000259" key="11">
    <source>
        <dbReference type="PROSITE" id="PS50109"/>
    </source>
</evidence>
<comment type="catalytic activity">
    <reaction evidence="1">
        <text>ATP + protein L-histidine = ADP + protein N-phospho-L-histidine.</text>
        <dbReference type="EC" id="2.7.13.3"/>
    </reaction>
</comment>
<keyword evidence="6" id="KW-0808">Transferase</keyword>
<dbReference type="Pfam" id="PF00512">
    <property type="entry name" value="HisKA"/>
    <property type="match status" value="1"/>
</dbReference>
<keyword evidence="4" id="KW-0472">Membrane</keyword>
<dbReference type="EC" id="2.7.13.3" evidence="3"/>
<dbReference type="InterPro" id="IPR036097">
    <property type="entry name" value="HisK_dim/P_sf"/>
</dbReference>
<dbReference type="Gene3D" id="1.10.287.130">
    <property type="match status" value="1"/>
</dbReference>
<dbReference type="PRINTS" id="PR00344">
    <property type="entry name" value="BCTRLSENSOR"/>
</dbReference>
<dbReference type="Gene3D" id="3.30.565.10">
    <property type="entry name" value="Histidine kinase-like ATPase, C-terminal domain"/>
    <property type="match status" value="1"/>
</dbReference>
<evidence type="ECO:0000256" key="5">
    <source>
        <dbReference type="ARBA" id="ARBA00022553"/>
    </source>
</evidence>
<evidence type="ECO:0000313" key="13">
    <source>
        <dbReference type="Proteomes" id="UP000198282"/>
    </source>
</evidence>
<dbReference type="EMBL" id="FZOD01000010">
    <property type="protein sequence ID" value="SNS48805.1"/>
    <property type="molecule type" value="Genomic_DNA"/>
</dbReference>
<evidence type="ECO:0000256" key="7">
    <source>
        <dbReference type="ARBA" id="ARBA00022777"/>
    </source>
</evidence>
<dbReference type="InterPro" id="IPR003661">
    <property type="entry name" value="HisK_dim/P_dom"/>
</dbReference>
<dbReference type="InterPro" id="IPR004358">
    <property type="entry name" value="Sig_transdc_His_kin-like_C"/>
</dbReference>
<keyword evidence="9" id="KW-0843">Virulence</keyword>
<keyword evidence="8" id="KW-0902">Two-component regulatory system</keyword>
<keyword evidence="13" id="KW-1185">Reference proteome</keyword>
<dbReference type="SMART" id="SM00387">
    <property type="entry name" value="HATPase_c"/>
    <property type="match status" value="1"/>
</dbReference>
<keyword evidence="4" id="KW-1003">Cell membrane</keyword>
<keyword evidence="7 12" id="KW-0418">Kinase</keyword>
<name>A0A239EVZ9_9ACTN</name>
<dbReference type="InterPro" id="IPR036890">
    <property type="entry name" value="HATPase_C_sf"/>
</dbReference>
<organism evidence="12 13">
    <name type="scientific">Streptosporangium subroseum</name>
    <dbReference type="NCBI Taxonomy" id="106412"/>
    <lineage>
        <taxon>Bacteria</taxon>
        <taxon>Bacillati</taxon>
        <taxon>Actinomycetota</taxon>
        <taxon>Actinomycetes</taxon>
        <taxon>Streptosporangiales</taxon>
        <taxon>Streptosporangiaceae</taxon>
        <taxon>Streptosporangium</taxon>
    </lineage>
</organism>
<dbReference type="RefSeq" id="WP_179282018.1">
    <property type="nucleotide sequence ID" value="NZ_FZOD01000010.1"/>
</dbReference>
<evidence type="ECO:0000256" key="1">
    <source>
        <dbReference type="ARBA" id="ARBA00000085"/>
    </source>
</evidence>
<dbReference type="GO" id="GO:0005886">
    <property type="term" value="C:plasma membrane"/>
    <property type="evidence" value="ECO:0007669"/>
    <property type="project" value="UniProtKB-SubCell"/>
</dbReference>
<feature type="domain" description="Histidine kinase" evidence="11">
    <location>
        <begin position="41"/>
        <end position="249"/>
    </location>
</feature>
<dbReference type="PANTHER" id="PTHR44936:SF9">
    <property type="entry name" value="SENSOR PROTEIN CREC"/>
    <property type="match status" value="1"/>
</dbReference>
<reference evidence="12 13" key="1">
    <citation type="submission" date="2017-06" db="EMBL/GenBank/DDBJ databases">
        <authorList>
            <person name="Kim H.J."/>
            <person name="Triplett B.A."/>
        </authorList>
    </citation>
    <scope>NUCLEOTIDE SEQUENCE [LARGE SCALE GENOMIC DNA]</scope>
    <source>
        <strain evidence="12 13">CGMCC 4.2132</strain>
    </source>
</reference>
<evidence type="ECO:0000256" key="9">
    <source>
        <dbReference type="ARBA" id="ARBA00023026"/>
    </source>
</evidence>
<evidence type="ECO:0000313" key="12">
    <source>
        <dbReference type="EMBL" id="SNS48805.1"/>
    </source>
</evidence>
<protein>
    <recommendedName>
        <fullName evidence="3">histidine kinase</fullName>
        <ecNumber evidence="3">2.7.13.3</ecNumber>
    </recommendedName>
</protein>
<dbReference type="CDD" id="cd00082">
    <property type="entry name" value="HisKA"/>
    <property type="match status" value="1"/>
</dbReference>
<sequence>MKNPTNLHDCQYELNRVNDILDCVRSHLKQTSDQQRRFAADAAHELRTPVAGLRAQLEEARLNPGETPLPELLDYALKDVDRLQRIITDLLLLVRLETGMITAEEPLDLAELIRTQVGRRDDEITVNVRLDPGATMINAVPSLIARAVTNLLDNAQRHAAQAVEVQMRRDDGSAELVITDDGPGIAAPDRESVFDAFTRLDTARDRDRGGTGLGLPLARNIAVVHDGTLMVEEGSHTGARFVLRLPLAAPGTRSFPPSDSTVSTSAVVRNLPAD</sequence>
<accession>A0A239EVZ9</accession>
<evidence type="ECO:0000256" key="6">
    <source>
        <dbReference type="ARBA" id="ARBA00022679"/>
    </source>
</evidence>
<feature type="region of interest" description="Disordered" evidence="10">
    <location>
        <begin position="252"/>
        <end position="274"/>
    </location>
</feature>
<evidence type="ECO:0000256" key="3">
    <source>
        <dbReference type="ARBA" id="ARBA00012438"/>
    </source>
</evidence>
<evidence type="ECO:0000256" key="2">
    <source>
        <dbReference type="ARBA" id="ARBA00004651"/>
    </source>
</evidence>
<dbReference type="AlphaFoldDB" id="A0A239EVZ9"/>
<keyword evidence="5" id="KW-0597">Phosphoprotein</keyword>
<dbReference type="SUPFAM" id="SSF55874">
    <property type="entry name" value="ATPase domain of HSP90 chaperone/DNA topoisomerase II/histidine kinase"/>
    <property type="match status" value="1"/>
</dbReference>
<evidence type="ECO:0000256" key="8">
    <source>
        <dbReference type="ARBA" id="ARBA00023012"/>
    </source>
</evidence>
<dbReference type="InterPro" id="IPR050980">
    <property type="entry name" value="2C_sensor_his_kinase"/>
</dbReference>
<dbReference type="SUPFAM" id="SSF47384">
    <property type="entry name" value="Homodimeric domain of signal transducing histidine kinase"/>
    <property type="match status" value="1"/>
</dbReference>
<gene>
    <name evidence="12" type="ORF">SAMN05216276_101094</name>
</gene>
<dbReference type="InterPro" id="IPR005467">
    <property type="entry name" value="His_kinase_dom"/>
</dbReference>
<feature type="compositionally biased region" description="Polar residues" evidence="10">
    <location>
        <begin position="255"/>
        <end position="267"/>
    </location>
</feature>
<dbReference type="PROSITE" id="PS50109">
    <property type="entry name" value="HIS_KIN"/>
    <property type="match status" value="1"/>
</dbReference>
<comment type="subcellular location">
    <subcellularLocation>
        <location evidence="2">Cell membrane</location>
        <topology evidence="2">Multi-pass membrane protein</topology>
    </subcellularLocation>
</comment>
<evidence type="ECO:0000256" key="10">
    <source>
        <dbReference type="SAM" id="MobiDB-lite"/>
    </source>
</evidence>
<dbReference type="Pfam" id="PF02518">
    <property type="entry name" value="HATPase_c"/>
    <property type="match status" value="1"/>
</dbReference>
<dbReference type="InterPro" id="IPR003594">
    <property type="entry name" value="HATPase_dom"/>
</dbReference>
<evidence type="ECO:0000256" key="4">
    <source>
        <dbReference type="ARBA" id="ARBA00022475"/>
    </source>
</evidence>
<dbReference type="Proteomes" id="UP000198282">
    <property type="component" value="Unassembled WGS sequence"/>
</dbReference>
<dbReference type="GO" id="GO:0000155">
    <property type="term" value="F:phosphorelay sensor kinase activity"/>
    <property type="evidence" value="ECO:0007669"/>
    <property type="project" value="InterPro"/>
</dbReference>
<proteinExistence type="predicted"/>
<dbReference type="PANTHER" id="PTHR44936">
    <property type="entry name" value="SENSOR PROTEIN CREC"/>
    <property type="match status" value="1"/>
</dbReference>